<protein>
    <submittedName>
        <fullName evidence="3">Uncharacterized protein</fullName>
    </submittedName>
</protein>
<sequence length="112" mass="12469">MDTESDATADQTLTDIPEKTTANNETKMDMVQPAPAVDPWIHLATPAALPSPPMIATMATARYVPPIRFSQQYVSDWQWAAMAAALKAYNFPPLPPGMVCPEHHWRHYPQPL</sequence>
<proteinExistence type="predicted"/>
<evidence type="ECO:0000313" key="3">
    <source>
        <dbReference type="WBParaSite" id="nRc.2.0.1.t26200-RA"/>
    </source>
</evidence>
<dbReference type="AlphaFoldDB" id="A0A915JJ75"/>
<reference evidence="3" key="1">
    <citation type="submission" date="2022-11" db="UniProtKB">
        <authorList>
            <consortium name="WormBaseParasite"/>
        </authorList>
    </citation>
    <scope>IDENTIFICATION</scope>
</reference>
<feature type="region of interest" description="Disordered" evidence="1">
    <location>
        <begin position="1"/>
        <end position="26"/>
    </location>
</feature>
<evidence type="ECO:0000256" key="1">
    <source>
        <dbReference type="SAM" id="MobiDB-lite"/>
    </source>
</evidence>
<feature type="compositionally biased region" description="Polar residues" evidence="1">
    <location>
        <begin position="8"/>
        <end position="25"/>
    </location>
</feature>
<accession>A0A915JJ75</accession>
<dbReference type="WBParaSite" id="nRc.2.0.1.t26200-RA">
    <property type="protein sequence ID" value="nRc.2.0.1.t26200-RA"/>
    <property type="gene ID" value="nRc.2.0.1.g26200"/>
</dbReference>
<organism evidence="2 3">
    <name type="scientific">Romanomermis culicivorax</name>
    <name type="common">Nematode worm</name>
    <dbReference type="NCBI Taxonomy" id="13658"/>
    <lineage>
        <taxon>Eukaryota</taxon>
        <taxon>Metazoa</taxon>
        <taxon>Ecdysozoa</taxon>
        <taxon>Nematoda</taxon>
        <taxon>Enoplea</taxon>
        <taxon>Dorylaimia</taxon>
        <taxon>Mermithida</taxon>
        <taxon>Mermithoidea</taxon>
        <taxon>Mermithidae</taxon>
        <taxon>Romanomermis</taxon>
    </lineage>
</organism>
<evidence type="ECO:0000313" key="2">
    <source>
        <dbReference type="Proteomes" id="UP000887565"/>
    </source>
</evidence>
<dbReference type="Proteomes" id="UP000887565">
    <property type="component" value="Unplaced"/>
</dbReference>
<name>A0A915JJ75_ROMCU</name>
<keyword evidence="2" id="KW-1185">Reference proteome</keyword>